<protein>
    <submittedName>
        <fullName evidence="2">Uncharacterized protein</fullName>
    </submittedName>
</protein>
<keyword evidence="1" id="KW-1185">Reference proteome</keyword>
<accession>A0A1I7WJN4</accession>
<dbReference type="Proteomes" id="UP000095283">
    <property type="component" value="Unplaced"/>
</dbReference>
<name>A0A1I7WJN4_HETBA</name>
<evidence type="ECO:0000313" key="1">
    <source>
        <dbReference type="Proteomes" id="UP000095283"/>
    </source>
</evidence>
<proteinExistence type="predicted"/>
<evidence type="ECO:0000313" key="2">
    <source>
        <dbReference type="WBParaSite" id="Hba_05237"/>
    </source>
</evidence>
<reference evidence="2" key="1">
    <citation type="submission" date="2016-11" db="UniProtKB">
        <authorList>
            <consortium name="WormBaseParasite"/>
        </authorList>
    </citation>
    <scope>IDENTIFICATION</scope>
</reference>
<organism evidence="1 2">
    <name type="scientific">Heterorhabditis bacteriophora</name>
    <name type="common">Entomopathogenic nematode worm</name>
    <dbReference type="NCBI Taxonomy" id="37862"/>
    <lineage>
        <taxon>Eukaryota</taxon>
        <taxon>Metazoa</taxon>
        <taxon>Ecdysozoa</taxon>
        <taxon>Nematoda</taxon>
        <taxon>Chromadorea</taxon>
        <taxon>Rhabditida</taxon>
        <taxon>Rhabditina</taxon>
        <taxon>Rhabditomorpha</taxon>
        <taxon>Strongyloidea</taxon>
        <taxon>Heterorhabditidae</taxon>
        <taxon>Heterorhabditis</taxon>
    </lineage>
</organism>
<dbReference type="AlphaFoldDB" id="A0A1I7WJN4"/>
<sequence>MVTKFCLETKMKNRCLLIPFLKQRKNKIYLTNLITLLYNIKKLINKHLAVLLENLNINIFVMTFIANRIQQRYLIVCGAFPVHRLDCMLSFIKLLKWKFPISAVEYVINNFINFFSLSFLSVNDREKITHGLQKIAKHIALVNPDIQNLSIMKKILSMKENVFKSRKYFSYFKCVLLNLPFLKTCSSFQKIRNFSLVSDQVKPLDIQFHLEQLAYNIISRICRSYRILLFSTLQLYIYHEKEDFKVFKSMCNTFVRHNIYHGTRTSSVLKISFVYYMDLEDNYFYEHLLIL</sequence>
<dbReference type="WBParaSite" id="Hba_05237">
    <property type="protein sequence ID" value="Hba_05237"/>
    <property type="gene ID" value="Hba_05237"/>
</dbReference>